<evidence type="ECO:0000313" key="1">
    <source>
        <dbReference type="EMBL" id="HIU55298.1"/>
    </source>
</evidence>
<protein>
    <submittedName>
        <fullName evidence="1">Uncharacterized protein</fullName>
    </submittedName>
</protein>
<accession>A0A9D1SD75</accession>
<name>A0A9D1SD75_9BACT</name>
<reference evidence="1" key="2">
    <citation type="journal article" date="2021" name="PeerJ">
        <title>Extensive microbial diversity within the chicken gut microbiome revealed by metagenomics and culture.</title>
        <authorList>
            <person name="Gilroy R."/>
            <person name="Ravi A."/>
            <person name="Getino M."/>
            <person name="Pursley I."/>
            <person name="Horton D.L."/>
            <person name="Alikhan N.F."/>
            <person name="Baker D."/>
            <person name="Gharbi K."/>
            <person name="Hall N."/>
            <person name="Watson M."/>
            <person name="Adriaenssens E.M."/>
            <person name="Foster-Nyarko E."/>
            <person name="Jarju S."/>
            <person name="Secka A."/>
            <person name="Antonio M."/>
            <person name="Oren A."/>
            <person name="Chaudhuri R.R."/>
            <person name="La Ragione R."/>
            <person name="Hildebrand F."/>
            <person name="Pallen M.J."/>
        </authorList>
    </citation>
    <scope>NUCLEOTIDE SEQUENCE</scope>
    <source>
        <strain evidence="1">CHK158-818</strain>
    </source>
</reference>
<feature type="non-terminal residue" evidence="1">
    <location>
        <position position="66"/>
    </location>
</feature>
<dbReference type="EMBL" id="DVNA01000131">
    <property type="protein sequence ID" value="HIU55298.1"/>
    <property type="molecule type" value="Genomic_DNA"/>
</dbReference>
<dbReference type="Proteomes" id="UP000824112">
    <property type="component" value="Unassembled WGS sequence"/>
</dbReference>
<gene>
    <name evidence="1" type="ORF">IAB03_05775</name>
</gene>
<organism evidence="1 2">
    <name type="scientific">Candidatus Gallibacteroides avistercoris</name>
    <dbReference type="NCBI Taxonomy" id="2840833"/>
    <lineage>
        <taxon>Bacteria</taxon>
        <taxon>Pseudomonadati</taxon>
        <taxon>Bacteroidota</taxon>
        <taxon>Bacteroidia</taxon>
        <taxon>Bacteroidales</taxon>
        <taxon>Bacteroidaceae</taxon>
        <taxon>Bacteroidaceae incertae sedis</taxon>
        <taxon>Candidatus Gallibacteroides</taxon>
    </lineage>
</organism>
<comment type="caution">
    <text evidence="1">The sequence shown here is derived from an EMBL/GenBank/DDBJ whole genome shotgun (WGS) entry which is preliminary data.</text>
</comment>
<proteinExistence type="predicted"/>
<dbReference type="AlphaFoldDB" id="A0A9D1SD75"/>
<reference evidence="1" key="1">
    <citation type="submission" date="2020-10" db="EMBL/GenBank/DDBJ databases">
        <authorList>
            <person name="Gilroy R."/>
        </authorList>
    </citation>
    <scope>NUCLEOTIDE SEQUENCE</scope>
    <source>
        <strain evidence="1">CHK158-818</strain>
    </source>
</reference>
<sequence>MNRLFILLGMVCWPAFLLASDGPIGKKSSRAYDFVNSIGVNTHFGYYDTQYGRYEEVLKPRLLELG</sequence>
<evidence type="ECO:0000313" key="2">
    <source>
        <dbReference type="Proteomes" id="UP000824112"/>
    </source>
</evidence>